<sequence length="521" mass="58071">MKLKISFLVFVSLWSPLLAQEDNTSSPNATEAQGNDPYCPSTNVIRPCICTVDYANVTSPRASLQCDSLLSTRALTDIMEVDFPHGFPSGKGPSLEAQSRKANRMPHHSNPQIECPSIRTHKSDAPTYEPPNRMPQHTNPQIECPTIRTHNSNSQIECPTIRTPKSKSKKCDADGSVIKNDDVNVQNLSSTRSALDTLRIENSTFARLSKESLGGKTFRKIMIARHTGRLTISEDAFAGMKDNLEELVIKNTTLASPENLFSGLKNLNRLMRLELDGNELGELPALDCPAALKTMVIADNNLQRVQRENFMNCPSLKELTITKSNIKTVGVDSFLDLVNIRQLLLNDNGFSTLRQNSFRMNAPDLEKLSLTHNDLFQLEDGFFKGDISGAAIVELHDNNLTTLHRDAIEPLLQELRTGYMTAYSNPIVCGCELAWLIRDNGLRERVQKGDGDVDSGIRCHRGAYDHWVDGTRWLGQALSTIQGSLVRLAWIRDNPLVWPLVEGLTGRYFSHLRAADFDDCP</sequence>
<dbReference type="InterPro" id="IPR032675">
    <property type="entry name" value="LRR_dom_sf"/>
</dbReference>
<proteinExistence type="predicted"/>
<dbReference type="EMBL" id="OB660336">
    <property type="protein sequence ID" value="CAD7224247.1"/>
    <property type="molecule type" value="Genomic_DNA"/>
</dbReference>
<dbReference type="PANTHER" id="PTHR24366">
    <property type="entry name" value="IG(IMMUNOGLOBULIN) AND LRR(LEUCINE RICH REPEAT) DOMAINS"/>
    <property type="match status" value="1"/>
</dbReference>
<evidence type="ECO:0000313" key="3">
    <source>
        <dbReference type="EMBL" id="CAD7224247.1"/>
    </source>
</evidence>
<dbReference type="InterPro" id="IPR001611">
    <property type="entry name" value="Leu-rich_rpt"/>
</dbReference>
<dbReference type="SMART" id="SM00369">
    <property type="entry name" value="LRR_TYP"/>
    <property type="match status" value="3"/>
</dbReference>
<evidence type="ECO:0000256" key="1">
    <source>
        <dbReference type="ARBA" id="ARBA00022614"/>
    </source>
</evidence>
<organism evidence="3">
    <name type="scientific">Cyprideis torosa</name>
    <dbReference type="NCBI Taxonomy" id="163714"/>
    <lineage>
        <taxon>Eukaryota</taxon>
        <taxon>Metazoa</taxon>
        <taxon>Ecdysozoa</taxon>
        <taxon>Arthropoda</taxon>
        <taxon>Crustacea</taxon>
        <taxon>Oligostraca</taxon>
        <taxon>Ostracoda</taxon>
        <taxon>Podocopa</taxon>
        <taxon>Podocopida</taxon>
        <taxon>Cytherocopina</taxon>
        <taxon>Cytheroidea</taxon>
        <taxon>Cytherideidae</taxon>
        <taxon>Cyprideis</taxon>
    </lineage>
</organism>
<protein>
    <submittedName>
        <fullName evidence="3">Uncharacterized protein</fullName>
    </submittedName>
</protein>
<dbReference type="Pfam" id="PF13855">
    <property type="entry name" value="LRR_8"/>
    <property type="match status" value="1"/>
</dbReference>
<name>A0A7R8W3N6_9CRUS</name>
<dbReference type="SUPFAM" id="SSF52058">
    <property type="entry name" value="L domain-like"/>
    <property type="match status" value="1"/>
</dbReference>
<dbReference type="Gene3D" id="3.80.10.10">
    <property type="entry name" value="Ribonuclease Inhibitor"/>
    <property type="match status" value="1"/>
</dbReference>
<keyword evidence="2" id="KW-0677">Repeat</keyword>
<dbReference type="PANTHER" id="PTHR24366:SF96">
    <property type="entry name" value="LEUCINE RICH REPEAT CONTAINING 53"/>
    <property type="match status" value="1"/>
</dbReference>
<keyword evidence="1" id="KW-0433">Leucine-rich repeat</keyword>
<evidence type="ECO:0000256" key="2">
    <source>
        <dbReference type="ARBA" id="ARBA00022737"/>
    </source>
</evidence>
<dbReference type="OrthoDB" id="6371137at2759"/>
<gene>
    <name evidence="3" type="ORF">CTOB1V02_LOCUS2217</name>
</gene>
<reference evidence="3" key="1">
    <citation type="submission" date="2020-11" db="EMBL/GenBank/DDBJ databases">
        <authorList>
            <person name="Tran Van P."/>
        </authorList>
    </citation>
    <scope>NUCLEOTIDE SEQUENCE</scope>
</reference>
<accession>A0A7R8W3N6</accession>
<dbReference type="AlphaFoldDB" id="A0A7R8W3N6"/>
<dbReference type="InterPro" id="IPR003591">
    <property type="entry name" value="Leu-rich_rpt_typical-subtyp"/>
</dbReference>